<feature type="transmembrane region" description="Helical" evidence="1">
    <location>
        <begin position="149"/>
        <end position="182"/>
    </location>
</feature>
<sequence length="404" mass="42504">MTTMTTTDVAASRAAAKAAGAGTGAPAARVRIDPYPLRLRNRWLLRLLFSLPFVVIALLADRAPAGTAAGPGTTTVNADLVARVAQIDWTRADAAWVGSLYPPVGTVLAAITPGGTLGMGIVGALIAGPFLQQMLQAMQQRRFPRVQSAMFMVALGANPLFAHMVTTNLEAFLGVAAFGVGATNMVRFVAYRNTQAGFRAGLLFAIAALSSASGIVYIVVVGLAAPLISLARHGQRGARASNVLVLLFPTLSAFVTVAFLQLVFLGSPFAFLTDQFHYDPALWDTVPQLVTTLNGFLLLAPMISGWILALLVRRPGAVLISTLLFLGLLTGYILGLIPANSAGNTFFIMTMMGMAILPAATTRRADVLITSVAAVQIAIAWAAAYNRPVVLDWMGALARVLGWA</sequence>
<evidence type="ECO:0000313" key="2">
    <source>
        <dbReference type="EMBL" id="OUE19175.1"/>
    </source>
</evidence>
<reference evidence="2 3" key="1">
    <citation type="submission" date="2016-08" db="EMBL/GenBank/DDBJ databases">
        <title>Genome sequence of Clavibacter michiganensis spp strain CFBP8017.</title>
        <authorList>
            <person name="Thapa S.P."/>
            <person name="Coaker G."/>
            <person name="Jacques M.-A."/>
        </authorList>
    </citation>
    <scope>NUCLEOTIDE SEQUENCE [LARGE SCALE GENOMIC DNA]</scope>
    <source>
        <strain evidence="2">CFBP8017</strain>
    </source>
</reference>
<feature type="transmembrane region" description="Helical" evidence="1">
    <location>
        <begin position="202"/>
        <end position="231"/>
    </location>
</feature>
<organism evidence="2 3">
    <name type="scientific">Clavibacter michiganensis</name>
    <dbReference type="NCBI Taxonomy" id="28447"/>
    <lineage>
        <taxon>Bacteria</taxon>
        <taxon>Bacillati</taxon>
        <taxon>Actinomycetota</taxon>
        <taxon>Actinomycetes</taxon>
        <taxon>Micrococcales</taxon>
        <taxon>Microbacteriaceae</taxon>
        <taxon>Clavibacter</taxon>
    </lineage>
</organism>
<gene>
    <name evidence="2" type="ORF">BFL36_14125</name>
</gene>
<dbReference type="AlphaFoldDB" id="A0A251Y4I1"/>
<keyword evidence="1" id="KW-1133">Transmembrane helix</keyword>
<dbReference type="EMBL" id="MDJY01000060">
    <property type="protein sequence ID" value="OUE19175.1"/>
    <property type="molecule type" value="Genomic_DNA"/>
</dbReference>
<feature type="transmembrane region" description="Helical" evidence="1">
    <location>
        <begin position="367"/>
        <end position="385"/>
    </location>
</feature>
<keyword evidence="1" id="KW-0812">Transmembrane</keyword>
<accession>A0A251Y4I1</accession>
<keyword evidence="1" id="KW-0472">Membrane</keyword>
<feature type="transmembrane region" description="Helical" evidence="1">
    <location>
        <begin position="343"/>
        <end position="360"/>
    </location>
</feature>
<comment type="caution">
    <text evidence="2">The sequence shown here is derived from an EMBL/GenBank/DDBJ whole genome shotgun (WGS) entry which is preliminary data.</text>
</comment>
<feature type="transmembrane region" description="Helical" evidence="1">
    <location>
        <begin position="291"/>
        <end position="311"/>
    </location>
</feature>
<dbReference type="RefSeq" id="WP_241534967.1">
    <property type="nucleotide sequence ID" value="NZ_MDJY01000060.1"/>
</dbReference>
<protein>
    <submittedName>
        <fullName evidence="2">Uncharacterized protein</fullName>
    </submittedName>
</protein>
<dbReference type="Proteomes" id="UP000195011">
    <property type="component" value="Unassembled WGS sequence"/>
</dbReference>
<feature type="transmembrane region" description="Helical" evidence="1">
    <location>
        <begin position="318"/>
        <end position="337"/>
    </location>
</feature>
<proteinExistence type="predicted"/>
<feature type="transmembrane region" description="Helical" evidence="1">
    <location>
        <begin position="43"/>
        <end position="60"/>
    </location>
</feature>
<evidence type="ECO:0000313" key="3">
    <source>
        <dbReference type="Proteomes" id="UP000195011"/>
    </source>
</evidence>
<feature type="transmembrane region" description="Helical" evidence="1">
    <location>
        <begin position="107"/>
        <end position="128"/>
    </location>
</feature>
<evidence type="ECO:0000256" key="1">
    <source>
        <dbReference type="SAM" id="Phobius"/>
    </source>
</evidence>
<name>A0A251Y4I1_9MICO</name>
<feature type="transmembrane region" description="Helical" evidence="1">
    <location>
        <begin position="243"/>
        <end position="271"/>
    </location>
</feature>